<feature type="compositionally biased region" description="Low complexity" evidence="1">
    <location>
        <begin position="75"/>
        <end position="91"/>
    </location>
</feature>
<sequence length="194" mass="21202">MRIVGHTGQAAAAQPGSQATRPPRSSNSNSRNGNRHQTGNKGAERSGRAPAVSSQQQGLVQGPAAVGSAHHGWLNATNATNTSNAAGGKAAHSTAGSAMHFTHDLQSATTRRWVLRATQHQCQQRQCQQGRKTQRLRHRIHVPRKHRHRQQRSRALSKKIEVIISGLVNYSCCCLFKRITVNSEEMHDSALVFL</sequence>
<dbReference type="AlphaFoldDB" id="A0AAV7PT20"/>
<keyword evidence="3" id="KW-1185">Reference proteome</keyword>
<protein>
    <submittedName>
        <fullName evidence="2">Uncharacterized protein</fullName>
    </submittedName>
</protein>
<dbReference type="Proteomes" id="UP001066276">
    <property type="component" value="Chromosome 7"/>
</dbReference>
<name>A0AAV7PT20_PLEWA</name>
<feature type="region of interest" description="Disordered" evidence="1">
    <location>
        <begin position="1"/>
        <end position="95"/>
    </location>
</feature>
<feature type="compositionally biased region" description="Low complexity" evidence="1">
    <location>
        <begin position="8"/>
        <end position="32"/>
    </location>
</feature>
<accession>A0AAV7PT20</accession>
<evidence type="ECO:0000313" key="3">
    <source>
        <dbReference type="Proteomes" id="UP001066276"/>
    </source>
</evidence>
<organism evidence="2 3">
    <name type="scientific">Pleurodeles waltl</name>
    <name type="common">Iberian ribbed newt</name>
    <dbReference type="NCBI Taxonomy" id="8319"/>
    <lineage>
        <taxon>Eukaryota</taxon>
        <taxon>Metazoa</taxon>
        <taxon>Chordata</taxon>
        <taxon>Craniata</taxon>
        <taxon>Vertebrata</taxon>
        <taxon>Euteleostomi</taxon>
        <taxon>Amphibia</taxon>
        <taxon>Batrachia</taxon>
        <taxon>Caudata</taxon>
        <taxon>Salamandroidea</taxon>
        <taxon>Salamandridae</taxon>
        <taxon>Pleurodelinae</taxon>
        <taxon>Pleurodeles</taxon>
    </lineage>
</organism>
<proteinExistence type="predicted"/>
<evidence type="ECO:0000256" key="1">
    <source>
        <dbReference type="SAM" id="MobiDB-lite"/>
    </source>
</evidence>
<reference evidence="2" key="1">
    <citation type="journal article" date="2022" name="bioRxiv">
        <title>Sequencing and chromosome-scale assembly of the giantPleurodeles waltlgenome.</title>
        <authorList>
            <person name="Brown T."/>
            <person name="Elewa A."/>
            <person name="Iarovenko S."/>
            <person name="Subramanian E."/>
            <person name="Araus A.J."/>
            <person name="Petzold A."/>
            <person name="Susuki M."/>
            <person name="Suzuki K.-i.T."/>
            <person name="Hayashi T."/>
            <person name="Toyoda A."/>
            <person name="Oliveira C."/>
            <person name="Osipova E."/>
            <person name="Leigh N.D."/>
            <person name="Simon A."/>
            <person name="Yun M.H."/>
        </authorList>
    </citation>
    <scope>NUCLEOTIDE SEQUENCE</scope>
    <source>
        <strain evidence="2">20211129_DDA</strain>
        <tissue evidence="2">Liver</tissue>
    </source>
</reference>
<evidence type="ECO:0000313" key="2">
    <source>
        <dbReference type="EMBL" id="KAJ1130432.1"/>
    </source>
</evidence>
<comment type="caution">
    <text evidence="2">The sequence shown here is derived from an EMBL/GenBank/DDBJ whole genome shotgun (WGS) entry which is preliminary data.</text>
</comment>
<dbReference type="EMBL" id="JANPWB010000011">
    <property type="protein sequence ID" value="KAJ1130432.1"/>
    <property type="molecule type" value="Genomic_DNA"/>
</dbReference>
<gene>
    <name evidence="2" type="ORF">NDU88_008785</name>
</gene>